<sequence>MSNINISNVQMPQLKEISGNKNEKVDTGFRFTLLSNLGEDNLQAKLTQMIEKITEQGNKIAEHMDIRDLRAYREMITEFMGEITARSHKFSRESFLDKRGRHRVYGIVRLVNEKLDGLARELMRTEKDHIDILDRIGEIQGLILDVAT</sequence>
<keyword evidence="2" id="KW-1185">Reference proteome</keyword>
<gene>
    <name evidence="1" type="ORF">AN396_11110</name>
</gene>
<protein>
    <submittedName>
        <fullName evidence="1">Uncharacterized protein</fullName>
    </submittedName>
</protein>
<dbReference type="Proteomes" id="UP000188605">
    <property type="component" value="Unassembled WGS sequence"/>
</dbReference>
<dbReference type="EMBL" id="LJDB01000090">
    <property type="protein sequence ID" value="ONI38314.1"/>
    <property type="molecule type" value="Genomic_DNA"/>
</dbReference>
<proteinExistence type="predicted"/>
<organism evidence="1 2">
    <name type="scientific">Candidatus Epulonipiscium fishelsonii</name>
    <dbReference type="NCBI Taxonomy" id="77094"/>
    <lineage>
        <taxon>Bacteria</taxon>
        <taxon>Bacillati</taxon>
        <taxon>Bacillota</taxon>
        <taxon>Clostridia</taxon>
        <taxon>Lachnospirales</taxon>
        <taxon>Lachnospiraceae</taxon>
        <taxon>Candidatus Epulonipiscium</taxon>
    </lineage>
</organism>
<comment type="caution">
    <text evidence="1">The sequence shown here is derived from an EMBL/GenBank/DDBJ whole genome shotgun (WGS) entry which is preliminary data.</text>
</comment>
<evidence type="ECO:0000313" key="2">
    <source>
        <dbReference type="Proteomes" id="UP000188605"/>
    </source>
</evidence>
<name>A0ACC8X8I2_9FIRM</name>
<evidence type="ECO:0000313" key="1">
    <source>
        <dbReference type="EMBL" id="ONI38314.1"/>
    </source>
</evidence>
<accession>A0ACC8X8I2</accession>
<reference evidence="1" key="1">
    <citation type="submission" date="2016-08" db="EMBL/GenBank/DDBJ databases">
        <authorList>
            <person name="Ngugi D.K."/>
            <person name="Miyake S."/>
            <person name="Stingl U."/>
        </authorList>
    </citation>
    <scope>NUCLEOTIDE SEQUENCE</scope>
    <source>
        <strain evidence="1">SCG-B11WGA-EpuloA1</strain>
    </source>
</reference>